<organism evidence="3 4">
    <name type="scientific">Penicillium cosmopolitanum</name>
    <dbReference type="NCBI Taxonomy" id="1131564"/>
    <lineage>
        <taxon>Eukaryota</taxon>
        <taxon>Fungi</taxon>
        <taxon>Dikarya</taxon>
        <taxon>Ascomycota</taxon>
        <taxon>Pezizomycotina</taxon>
        <taxon>Eurotiomycetes</taxon>
        <taxon>Eurotiomycetidae</taxon>
        <taxon>Eurotiales</taxon>
        <taxon>Aspergillaceae</taxon>
        <taxon>Penicillium</taxon>
    </lineage>
</organism>
<dbReference type="SUPFAM" id="SSF48065">
    <property type="entry name" value="DBL homology domain (DH-domain)"/>
    <property type="match status" value="1"/>
</dbReference>
<sequence length="351" mass="40814">MVSRGSNQEFAEKTFSFHQRIYDLHKTFLYDPLLKRQEAEGPWITNFPDIFQRWLSEATPIYLEFCALYPRLHSAIKIEATKSSYFQRFLNQTRDHRFGNRLGWDTYMKSPIVRIQRYPMLFAHSLRYSERTDERHGYQAIEKVILDLQDLVRKCGVEIERAEKEVRMERLREQINSTLKDGIISPHANILFDEDLLYQKRGFGRVTQLRVVVLGPGDYSMVLILSKISKLTQINDDTDSYELVEQFDARNPITLYLTSRDSEVVKEQFTLVFSQNGHQPDLPKLSCTSLTSVKELFKAVGAIGGEVKDINRGNIIREILNKSASSGVLTTPKSDNTTILRKKKEVFRFDE</sequence>
<dbReference type="PROSITE" id="PS50010">
    <property type="entry name" value="DH_2"/>
    <property type="match status" value="1"/>
</dbReference>
<protein>
    <recommendedName>
        <fullName evidence="2">DH domain-containing protein</fullName>
    </recommendedName>
</protein>
<dbReference type="Proteomes" id="UP001147747">
    <property type="component" value="Unassembled WGS sequence"/>
</dbReference>
<dbReference type="EMBL" id="JAPZBU010000003">
    <property type="protein sequence ID" value="KAJ5414367.1"/>
    <property type="molecule type" value="Genomic_DNA"/>
</dbReference>
<gene>
    <name evidence="3" type="ORF">N7509_000994</name>
</gene>
<dbReference type="InterPro" id="IPR052233">
    <property type="entry name" value="Rho-type_GEFs"/>
</dbReference>
<evidence type="ECO:0000313" key="3">
    <source>
        <dbReference type="EMBL" id="KAJ5414367.1"/>
    </source>
</evidence>
<evidence type="ECO:0000256" key="1">
    <source>
        <dbReference type="SAM" id="Coils"/>
    </source>
</evidence>
<dbReference type="PANTHER" id="PTHR46572">
    <property type="entry name" value="RHO1 GDP-GTP EXCHANGE PROTEIN 1-RELATED"/>
    <property type="match status" value="1"/>
</dbReference>
<dbReference type="AlphaFoldDB" id="A0A9W9WBN8"/>
<dbReference type="GO" id="GO:0005085">
    <property type="term" value="F:guanyl-nucleotide exchange factor activity"/>
    <property type="evidence" value="ECO:0007669"/>
    <property type="project" value="InterPro"/>
</dbReference>
<dbReference type="RefSeq" id="XP_056494213.1">
    <property type="nucleotide sequence ID" value="XM_056625631.1"/>
</dbReference>
<evidence type="ECO:0000313" key="4">
    <source>
        <dbReference type="Proteomes" id="UP001147747"/>
    </source>
</evidence>
<comment type="caution">
    <text evidence="3">The sequence shown here is derived from an EMBL/GenBank/DDBJ whole genome shotgun (WGS) entry which is preliminary data.</text>
</comment>
<dbReference type="GeneID" id="81364611"/>
<accession>A0A9W9WBN8</accession>
<reference evidence="3" key="1">
    <citation type="submission" date="2022-12" db="EMBL/GenBank/DDBJ databases">
        <authorList>
            <person name="Petersen C."/>
        </authorList>
    </citation>
    <scope>NUCLEOTIDE SEQUENCE</scope>
    <source>
        <strain evidence="3">IBT 29677</strain>
    </source>
</reference>
<keyword evidence="1" id="KW-0175">Coiled coil</keyword>
<feature type="coiled-coil region" evidence="1">
    <location>
        <begin position="145"/>
        <end position="181"/>
    </location>
</feature>
<feature type="domain" description="DH" evidence="2">
    <location>
        <begin position="1"/>
        <end position="151"/>
    </location>
</feature>
<evidence type="ECO:0000259" key="2">
    <source>
        <dbReference type="PROSITE" id="PS50010"/>
    </source>
</evidence>
<dbReference type="PANTHER" id="PTHR46572:SF1">
    <property type="entry name" value="RHO1 GUANINE NUCLEOTIDE EXCHANGE FACTOR TUS1"/>
    <property type="match status" value="1"/>
</dbReference>
<dbReference type="Gene3D" id="1.20.900.10">
    <property type="entry name" value="Dbl homology (DH) domain"/>
    <property type="match status" value="1"/>
</dbReference>
<dbReference type="InterPro" id="IPR035899">
    <property type="entry name" value="DBL_dom_sf"/>
</dbReference>
<dbReference type="InterPro" id="IPR000219">
    <property type="entry name" value="DH_dom"/>
</dbReference>
<reference evidence="3" key="2">
    <citation type="journal article" date="2023" name="IMA Fungus">
        <title>Comparative genomic study of the Penicillium genus elucidates a diverse pangenome and 15 lateral gene transfer events.</title>
        <authorList>
            <person name="Petersen C."/>
            <person name="Sorensen T."/>
            <person name="Nielsen M.R."/>
            <person name="Sondergaard T.E."/>
            <person name="Sorensen J.L."/>
            <person name="Fitzpatrick D.A."/>
            <person name="Frisvad J.C."/>
            <person name="Nielsen K.L."/>
        </authorList>
    </citation>
    <scope>NUCLEOTIDE SEQUENCE</scope>
    <source>
        <strain evidence="3">IBT 29677</strain>
    </source>
</reference>
<keyword evidence="4" id="KW-1185">Reference proteome</keyword>
<name>A0A9W9WBN8_9EURO</name>
<dbReference type="OrthoDB" id="5365701at2759"/>
<proteinExistence type="predicted"/>
<dbReference type="Pfam" id="PF00621">
    <property type="entry name" value="RhoGEF"/>
    <property type="match status" value="1"/>
</dbReference>